<accession>A0A8X6U8T1</accession>
<dbReference type="EMBL" id="BMAW01024925">
    <property type="protein sequence ID" value="GFT90147.1"/>
    <property type="molecule type" value="Genomic_DNA"/>
</dbReference>
<reference evidence="1" key="1">
    <citation type="submission" date="2020-08" db="EMBL/GenBank/DDBJ databases">
        <title>Multicomponent nature underlies the extraordinary mechanical properties of spider dragline silk.</title>
        <authorList>
            <person name="Kono N."/>
            <person name="Nakamura H."/>
            <person name="Mori M."/>
            <person name="Yoshida Y."/>
            <person name="Ohtoshi R."/>
            <person name="Malay A.D."/>
            <person name="Moran D.A.P."/>
            <person name="Tomita M."/>
            <person name="Numata K."/>
            <person name="Arakawa K."/>
        </authorList>
    </citation>
    <scope>NUCLEOTIDE SEQUENCE</scope>
</reference>
<dbReference type="OrthoDB" id="10620231at2759"/>
<protein>
    <submittedName>
        <fullName evidence="1">Uncharacterized protein</fullName>
    </submittedName>
</protein>
<dbReference type="AlphaFoldDB" id="A0A8X6U8T1"/>
<dbReference type="Proteomes" id="UP000887013">
    <property type="component" value="Unassembled WGS sequence"/>
</dbReference>
<evidence type="ECO:0000313" key="2">
    <source>
        <dbReference type="Proteomes" id="UP000887013"/>
    </source>
</evidence>
<organism evidence="1 2">
    <name type="scientific">Nephila pilipes</name>
    <name type="common">Giant wood spider</name>
    <name type="synonym">Nephila maculata</name>
    <dbReference type="NCBI Taxonomy" id="299642"/>
    <lineage>
        <taxon>Eukaryota</taxon>
        <taxon>Metazoa</taxon>
        <taxon>Ecdysozoa</taxon>
        <taxon>Arthropoda</taxon>
        <taxon>Chelicerata</taxon>
        <taxon>Arachnida</taxon>
        <taxon>Araneae</taxon>
        <taxon>Araneomorphae</taxon>
        <taxon>Entelegynae</taxon>
        <taxon>Araneoidea</taxon>
        <taxon>Nephilidae</taxon>
        <taxon>Nephila</taxon>
    </lineage>
</organism>
<keyword evidence="2" id="KW-1185">Reference proteome</keyword>
<comment type="caution">
    <text evidence="1">The sequence shown here is derived from an EMBL/GenBank/DDBJ whole genome shotgun (WGS) entry which is preliminary data.</text>
</comment>
<gene>
    <name evidence="1" type="ORF">NPIL_401571</name>
</gene>
<name>A0A8X6U8T1_NEPPI</name>
<evidence type="ECO:0000313" key="1">
    <source>
        <dbReference type="EMBL" id="GFT90147.1"/>
    </source>
</evidence>
<sequence length="133" mass="14724">MYDPTKLASCHVPCGLSKSYMCVLNIPAREKVASSLNITELEKCGLITLWRGKKTTEQTQHVEGDHLTAAIQLSEDEKDITCTTSQTVDRGAQMAAASARKLIPKFQSKESKIFNQNFSPLPLFQYGYPASLL</sequence>
<proteinExistence type="predicted"/>